<dbReference type="InterPro" id="IPR012336">
    <property type="entry name" value="Thioredoxin-like_fold"/>
</dbReference>
<comment type="similarity">
    <text evidence="1">Belongs to the thioredoxin family. DsbA subfamily.</text>
</comment>
<keyword evidence="3" id="KW-0560">Oxidoreductase</keyword>
<dbReference type="RefSeq" id="WP_245978342.1">
    <property type="nucleotide sequence ID" value="NZ_RJKX01000014.1"/>
</dbReference>
<sequence>MPRFAVVVRFCVVVLALALPGVAARAQAPALEAMMADRVIGKADAPITIVEYASLTCSHCAAFHKDTLPSLKQNWIDTGKAKLVFRDFPLDGLALRASMMARCLPQERYFPVVDVLFKNQEGWSRARDPLAALSATGRLSGLSQDGFDACMKNEELQKAILARAFEGQQQHKIEATPSFVIQGELFRGAASYEELDRVLKKVSPGG</sequence>
<keyword evidence="5" id="KW-0676">Redox-active center</keyword>
<evidence type="ECO:0000256" key="1">
    <source>
        <dbReference type="ARBA" id="ARBA00005791"/>
    </source>
</evidence>
<protein>
    <submittedName>
        <fullName evidence="8">Thioredoxin-like protein</fullName>
    </submittedName>
</protein>
<evidence type="ECO:0000256" key="4">
    <source>
        <dbReference type="ARBA" id="ARBA00023157"/>
    </source>
</evidence>
<name>A0A3N1LIH8_9PROT</name>
<feature type="signal peptide" evidence="6">
    <location>
        <begin position="1"/>
        <end position="26"/>
    </location>
</feature>
<evidence type="ECO:0000256" key="3">
    <source>
        <dbReference type="ARBA" id="ARBA00023002"/>
    </source>
</evidence>
<dbReference type="AlphaFoldDB" id="A0A3N1LIH8"/>
<dbReference type="PANTHER" id="PTHR13887:SF14">
    <property type="entry name" value="DISULFIDE BOND FORMATION PROTEIN D"/>
    <property type="match status" value="1"/>
</dbReference>
<dbReference type="GO" id="GO:0016491">
    <property type="term" value="F:oxidoreductase activity"/>
    <property type="evidence" value="ECO:0007669"/>
    <property type="project" value="UniProtKB-KW"/>
</dbReference>
<dbReference type="Gene3D" id="1.10.40.80">
    <property type="match status" value="1"/>
</dbReference>
<dbReference type="Pfam" id="PF13462">
    <property type="entry name" value="Thioredoxin_4"/>
    <property type="match status" value="1"/>
</dbReference>
<dbReference type="Proteomes" id="UP000278222">
    <property type="component" value="Unassembled WGS sequence"/>
</dbReference>
<comment type="caution">
    <text evidence="8">The sequence shown here is derived from an EMBL/GenBank/DDBJ whole genome shotgun (WGS) entry which is preliminary data.</text>
</comment>
<dbReference type="Gene3D" id="3.40.30.10">
    <property type="entry name" value="Glutaredoxin"/>
    <property type="match status" value="1"/>
</dbReference>
<evidence type="ECO:0000313" key="9">
    <source>
        <dbReference type="Proteomes" id="UP000278222"/>
    </source>
</evidence>
<evidence type="ECO:0000256" key="2">
    <source>
        <dbReference type="ARBA" id="ARBA00022729"/>
    </source>
</evidence>
<keyword evidence="4" id="KW-1015">Disulfide bond</keyword>
<gene>
    <name evidence="8" type="ORF">EDC65_2952</name>
</gene>
<feature type="chain" id="PRO_5018327848" evidence="6">
    <location>
        <begin position="27"/>
        <end position="206"/>
    </location>
</feature>
<evidence type="ECO:0000313" key="8">
    <source>
        <dbReference type="EMBL" id="ROP91090.1"/>
    </source>
</evidence>
<dbReference type="PANTHER" id="PTHR13887">
    <property type="entry name" value="GLUTATHIONE S-TRANSFERASE KAPPA"/>
    <property type="match status" value="1"/>
</dbReference>
<dbReference type="SUPFAM" id="SSF52833">
    <property type="entry name" value="Thioredoxin-like"/>
    <property type="match status" value="1"/>
</dbReference>
<evidence type="ECO:0000256" key="6">
    <source>
        <dbReference type="SAM" id="SignalP"/>
    </source>
</evidence>
<dbReference type="InterPro" id="IPR036249">
    <property type="entry name" value="Thioredoxin-like_sf"/>
</dbReference>
<organism evidence="8 9">
    <name type="scientific">Stella humosa</name>
    <dbReference type="NCBI Taxonomy" id="94"/>
    <lineage>
        <taxon>Bacteria</taxon>
        <taxon>Pseudomonadati</taxon>
        <taxon>Pseudomonadota</taxon>
        <taxon>Alphaproteobacteria</taxon>
        <taxon>Rhodospirillales</taxon>
        <taxon>Stellaceae</taxon>
        <taxon>Stella</taxon>
    </lineage>
</organism>
<keyword evidence="9" id="KW-1185">Reference proteome</keyword>
<evidence type="ECO:0000259" key="7">
    <source>
        <dbReference type="Pfam" id="PF13462"/>
    </source>
</evidence>
<accession>A0A3N1LIH8</accession>
<keyword evidence="2 6" id="KW-0732">Signal</keyword>
<feature type="domain" description="Thioredoxin-like fold" evidence="7">
    <location>
        <begin position="37"/>
        <end position="201"/>
    </location>
</feature>
<evidence type="ECO:0000256" key="5">
    <source>
        <dbReference type="ARBA" id="ARBA00023284"/>
    </source>
</evidence>
<dbReference type="EMBL" id="RJKX01000014">
    <property type="protein sequence ID" value="ROP91090.1"/>
    <property type="molecule type" value="Genomic_DNA"/>
</dbReference>
<proteinExistence type="inferred from homology"/>
<reference evidence="8 9" key="1">
    <citation type="submission" date="2018-11" db="EMBL/GenBank/DDBJ databases">
        <title>Genomic Encyclopedia of Type Strains, Phase IV (KMG-IV): sequencing the most valuable type-strain genomes for metagenomic binning, comparative biology and taxonomic classification.</title>
        <authorList>
            <person name="Goeker M."/>
        </authorList>
    </citation>
    <scope>NUCLEOTIDE SEQUENCE [LARGE SCALE GENOMIC DNA]</scope>
    <source>
        <strain evidence="8 9">DSM 5900</strain>
    </source>
</reference>